<feature type="domain" description="F-box" evidence="2">
    <location>
        <begin position="33"/>
        <end position="74"/>
    </location>
</feature>
<name>A0A562BG02_9BURK</name>
<proteinExistence type="predicted"/>
<gene>
    <name evidence="3" type="ORF">L602_002900000530</name>
</gene>
<dbReference type="AlphaFoldDB" id="A0A562BG02"/>
<protein>
    <submittedName>
        <fullName evidence="3">F-box associated protein</fullName>
    </submittedName>
</protein>
<dbReference type="SUPFAM" id="SSF81383">
    <property type="entry name" value="F-box domain"/>
    <property type="match status" value="1"/>
</dbReference>
<dbReference type="InterPro" id="IPR001810">
    <property type="entry name" value="F-box_dom"/>
</dbReference>
<comment type="caution">
    <text evidence="3">The sequence shown here is derived from an EMBL/GenBank/DDBJ whole genome shotgun (WGS) entry which is preliminary data.</text>
</comment>
<dbReference type="PROSITE" id="PS50181">
    <property type="entry name" value="FBOX"/>
    <property type="match status" value="1"/>
</dbReference>
<reference evidence="3 4" key="1">
    <citation type="submission" date="2019-07" db="EMBL/GenBank/DDBJ databases">
        <title>Genome sequencing of lignin-degrading bacterial isolates.</title>
        <authorList>
            <person name="Gladden J."/>
        </authorList>
    </citation>
    <scope>NUCLEOTIDE SEQUENCE [LARGE SCALE GENOMIC DNA]</scope>
    <source>
        <strain evidence="3 4">J11</strain>
    </source>
</reference>
<evidence type="ECO:0000259" key="2">
    <source>
        <dbReference type="PROSITE" id="PS50181"/>
    </source>
</evidence>
<dbReference type="InterPro" id="IPR036047">
    <property type="entry name" value="F-box-like_dom_sf"/>
</dbReference>
<accession>A0A562BG02</accession>
<dbReference type="Proteomes" id="UP000318141">
    <property type="component" value="Unassembled WGS sequence"/>
</dbReference>
<feature type="region of interest" description="Disordered" evidence="1">
    <location>
        <begin position="1"/>
        <end position="36"/>
    </location>
</feature>
<dbReference type="EMBL" id="VLJN01000022">
    <property type="protein sequence ID" value="TWG84114.1"/>
    <property type="molecule type" value="Genomic_DNA"/>
</dbReference>
<evidence type="ECO:0000313" key="3">
    <source>
        <dbReference type="EMBL" id="TWG84114.1"/>
    </source>
</evidence>
<sequence>MPFGTTLPLSHDSSALAPRRDSASGPQGGPSSPIRLDRLPDEVLLHIANDLDATSILALGESCTSVYVALWRDHVRPLQLEGRLRWTTTITDLHAVLSNLGQCCRDGRQRLLELGWVQSRHLHPSLQARAQRVLRAMTPPPSDDERLHQRLDAFLAVRSVTDDTQMPALLSLLEEIEHGDAASRGPLLVHWLAVAGGAGVMCRALDAWRATMSRLPHADAIALLVALLDASHGLEDPVRWNGTMQLAIDNAQTGADAQRWDQPWRADLLCAAARALAGPEIMAARTAGGMAGMPVALWQQLWGLLPRLAEPARVRLSVALAGSLATIDKLHLANPPRWSALIAHAGTLHGASATADVLEAIAGHIEDHGVKQQRPLVHALVAAAWPLPEPDRARVLVQVLFHTPEREVALLSSLWDRLYDISATAGSAVQSMILWALGRLVDATARGNGTRDERATRWLAVLERSKGLPEQEHRLHAMLGLISMNPLSSAGAAVDPDICLLQAGAGLADSDRANLLAILLAMGGRCATPASWRLAVKTASAALPGVCRPGAPVAGVRCAFRAVGA</sequence>
<evidence type="ECO:0000313" key="4">
    <source>
        <dbReference type="Proteomes" id="UP000318141"/>
    </source>
</evidence>
<keyword evidence="4" id="KW-1185">Reference proteome</keyword>
<evidence type="ECO:0000256" key="1">
    <source>
        <dbReference type="SAM" id="MobiDB-lite"/>
    </source>
</evidence>
<organism evidence="3 4">
    <name type="scientific">Cupriavidus gilardii J11</name>
    <dbReference type="NCBI Taxonomy" id="936133"/>
    <lineage>
        <taxon>Bacteria</taxon>
        <taxon>Pseudomonadati</taxon>
        <taxon>Pseudomonadota</taxon>
        <taxon>Betaproteobacteria</taxon>
        <taxon>Burkholderiales</taxon>
        <taxon>Burkholderiaceae</taxon>
        <taxon>Cupriavidus</taxon>
    </lineage>
</organism>